<evidence type="ECO:0000256" key="10">
    <source>
        <dbReference type="ARBA" id="ARBA00023157"/>
    </source>
</evidence>
<dbReference type="Proteomes" id="UP000002774">
    <property type="component" value="Chromosome"/>
</dbReference>
<evidence type="ECO:0000256" key="3">
    <source>
        <dbReference type="ARBA" id="ARBA00022692"/>
    </source>
</evidence>
<evidence type="ECO:0000256" key="2">
    <source>
        <dbReference type="ARBA" id="ARBA00022475"/>
    </source>
</evidence>
<gene>
    <name evidence="13" type="ORF">Mucpa_3947</name>
</gene>
<comment type="subcellular location">
    <subcellularLocation>
        <location evidence="1">Membrane</location>
        <topology evidence="1">Multi-pass membrane protein</topology>
    </subcellularLocation>
</comment>
<keyword evidence="6" id="KW-0560">Oxidoreductase</keyword>
<keyword evidence="7" id="KW-0408">Iron</keyword>
<dbReference type="EMBL" id="CM001403">
    <property type="protein sequence ID" value="EHQ28038.1"/>
    <property type="molecule type" value="Genomic_DNA"/>
</dbReference>
<evidence type="ECO:0000256" key="9">
    <source>
        <dbReference type="ARBA" id="ARBA00023136"/>
    </source>
</evidence>
<dbReference type="AlphaFoldDB" id="H1Y2J0"/>
<dbReference type="STRING" id="714943.Mucpa_3947"/>
<feature type="transmembrane region" description="Helical" evidence="12">
    <location>
        <begin position="266"/>
        <end position="285"/>
    </location>
</feature>
<dbReference type="InterPro" id="IPR003780">
    <property type="entry name" value="COX15/CtaA_fam"/>
</dbReference>
<keyword evidence="10" id="KW-1015">Disulfide bond</keyword>
<evidence type="ECO:0000256" key="7">
    <source>
        <dbReference type="ARBA" id="ARBA00023004"/>
    </source>
</evidence>
<dbReference type="PANTHER" id="PTHR35457:SF1">
    <property type="entry name" value="HEME A SYNTHASE"/>
    <property type="match status" value="1"/>
</dbReference>
<sequence length="354" mass="39555">MKVSPEKKRFQTINAATVMVLFVLILAGGVVRSTGSGMGCPDWPKCFDQYVPPTSITQIPKNYKEKYVTKRLEKNKRFAHTLDIFGYTDLANRIRNDKSILLPEDFNAAKTWTEYINRLVGVVSGILLLLTAVYSFAYIKDKKRIVVASIFNLILVGFQGWLGSIVVSTNLVAWIVTLHMLLALAILALSIYTYHAARLNNYSNQVAATPLIRLIMIAVLVLSIIQITFGTEVRERIDAISGRLQGQSRDSWVTDAGMVFANHRDLALVVLFVNVVLYALIRKTFNRHSIQQQIMSFSFLMIMLQIVSGIVLSYGSLPPAAQAVHIVLASLVFGAQFYLMLNLYRSAKVWGSNG</sequence>
<feature type="transmembrane region" description="Helical" evidence="12">
    <location>
        <begin position="12"/>
        <end position="31"/>
    </location>
</feature>
<dbReference type="eggNOG" id="COG1612">
    <property type="taxonomic scope" value="Bacteria"/>
</dbReference>
<dbReference type="GO" id="GO:0006784">
    <property type="term" value="P:heme A biosynthetic process"/>
    <property type="evidence" value="ECO:0007669"/>
    <property type="project" value="InterPro"/>
</dbReference>
<feature type="transmembrane region" description="Helical" evidence="12">
    <location>
        <begin position="145"/>
        <end position="165"/>
    </location>
</feature>
<evidence type="ECO:0000256" key="1">
    <source>
        <dbReference type="ARBA" id="ARBA00004141"/>
    </source>
</evidence>
<feature type="transmembrane region" description="Helical" evidence="12">
    <location>
        <begin position="171"/>
        <end position="194"/>
    </location>
</feature>
<name>H1Y2J0_9SPHI</name>
<keyword evidence="9 12" id="KW-0472">Membrane</keyword>
<keyword evidence="4" id="KW-0479">Metal-binding</keyword>
<evidence type="ECO:0000256" key="12">
    <source>
        <dbReference type="SAM" id="Phobius"/>
    </source>
</evidence>
<comment type="pathway">
    <text evidence="11">Porphyrin-containing compound metabolism.</text>
</comment>
<evidence type="ECO:0000256" key="11">
    <source>
        <dbReference type="ARBA" id="ARBA00023444"/>
    </source>
</evidence>
<dbReference type="PANTHER" id="PTHR35457">
    <property type="entry name" value="HEME A SYNTHASE"/>
    <property type="match status" value="1"/>
</dbReference>
<dbReference type="Pfam" id="PF02628">
    <property type="entry name" value="COX15-CtaA"/>
    <property type="match status" value="2"/>
</dbReference>
<keyword evidence="2" id="KW-1003">Cell membrane</keyword>
<dbReference type="GO" id="GO:0016491">
    <property type="term" value="F:oxidoreductase activity"/>
    <property type="evidence" value="ECO:0007669"/>
    <property type="project" value="UniProtKB-KW"/>
</dbReference>
<dbReference type="HOGENOM" id="CLU_041525_1_0_10"/>
<evidence type="ECO:0000313" key="14">
    <source>
        <dbReference type="Proteomes" id="UP000002774"/>
    </source>
</evidence>
<dbReference type="GO" id="GO:0046872">
    <property type="term" value="F:metal ion binding"/>
    <property type="evidence" value="ECO:0007669"/>
    <property type="project" value="UniProtKB-KW"/>
</dbReference>
<feature type="transmembrane region" description="Helical" evidence="12">
    <location>
        <begin position="115"/>
        <end position="138"/>
    </location>
</feature>
<evidence type="ECO:0000256" key="5">
    <source>
        <dbReference type="ARBA" id="ARBA00022989"/>
    </source>
</evidence>
<keyword evidence="5 12" id="KW-1133">Transmembrane helix</keyword>
<reference evidence="13" key="1">
    <citation type="submission" date="2011-09" db="EMBL/GenBank/DDBJ databases">
        <title>The permanent draft genome of Mucilaginibacter paludis DSM 18603.</title>
        <authorList>
            <consortium name="US DOE Joint Genome Institute (JGI-PGF)"/>
            <person name="Lucas S."/>
            <person name="Han J."/>
            <person name="Lapidus A."/>
            <person name="Bruce D."/>
            <person name="Goodwin L."/>
            <person name="Pitluck S."/>
            <person name="Peters L."/>
            <person name="Kyrpides N."/>
            <person name="Mavromatis K."/>
            <person name="Ivanova N."/>
            <person name="Mikhailova N."/>
            <person name="Held B."/>
            <person name="Detter J.C."/>
            <person name="Tapia R."/>
            <person name="Han C."/>
            <person name="Land M."/>
            <person name="Hauser L."/>
            <person name="Markowitz V."/>
            <person name="Cheng J.-F."/>
            <person name="Hugenholtz P."/>
            <person name="Woyke T."/>
            <person name="Wu D."/>
            <person name="Tindall B."/>
            <person name="Brambilla E."/>
            <person name="Klenk H.-P."/>
            <person name="Eisen J.A."/>
        </authorList>
    </citation>
    <scope>NUCLEOTIDE SEQUENCE [LARGE SCALE GENOMIC DNA]</scope>
    <source>
        <strain evidence="13">DSM 18603</strain>
    </source>
</reference>
<dbReference type="OrthoDB" id="1447144at2"/>
<protein>
    <submittedName>
        <fullName evidence="13">Cytochrome oxidase assembly</fullName>
    </submittedName>
</protein>
<feature type="transmembrane region" description="Helical" evidence="12">
    <location>
        <begin position="206"/>
        <end position="229"/>
    </location>
</feature>
<accession>H1Y2J0</accession>
<feature type="transmembrane region" description="Helical" evidence="12">
    <location>
        <begin position="323"/>
        <end position="344"/>
    </location>
</feature>
<evidence type="ECO:0000256" key="4">
    <source>
        <dbReference type="ARBA" id="ARBA00022723"/>
    </source>
</evidence>
<keyword evidence="3 12" id="KW-0812">Transmembrane</keyword>
<proteinExistence type="predicted"/>
<dbReference type="InterPro" id="IPR050450">
    <property type="entry name" value="COX15/CtaA_HemeA_synthase"/>
</dbReference>
<dbReference type="GO" id="GO:0016020">
    <property type="term" value="C:membrane"/>
    <property type="evidence" value="ECO:0007669"/>
    <property type="project" value="UniProtKB-SubCell"/>
</dbReference>
<keyword evidence="8" id="KW-0350">Heme biosynthesis</keyword>
<dbReference type="RefSeq" id="WP_008508753.1">
    <property type="nucleotide sequence ID" value="NZ_CM001403.1"/>
</dbReference>
<organism evidence="13 14">
    <name type="scientific">Mucilaginibacter paludis DSM 18603</name>
    <dbReference type="NCBI Taxonomy" id="714943"/>
    <lineage>
        <taxon>Bacteria</taxon>
        <taxon>Pseudomonadati</taxon>
        <taxon>Bacteroidota</taxon>
        <taxon>Sphingobacteriia</taxon>
        <taxon>Sphingobacteriales</taxon>
        <taxon>Sphingobacteriaceae</taxon>
        <taxon>Mucilaginibacter</taxon>
    </lineage>
</organism>
<keyword evidence="14" id="KW-1185">Reference proteome</keyword>
<evidence type="ECO:0000256" key="8">
    <source>
        <dbReference type="ARBA" id="ARBA00023133"/>
    </source>
</evidence>
<evidence type="ECO:0000313" key="13">
    <source>
        <dbReference type="EMBL" id="EHQ28038.1"/>
    </source>
</evidence>
<evidence type="ECO:0000256" key="6">
    <source>
        <dbReference type="ARBA" id="ARBA00023002"/>
    </source>
</evidence>
<feature type="transmembrane region" description="Helical" evidence="12">
    <location>
        <begin position="297"/>
        <end position="317"/>
    </location>
</feature>